<reference evidence="1" key="1">
    <citation type="journal article" date="2015" name="Nature">
        <title>Complex archaea that bridge the gap between prokaryotes and eukaryotes.</title>
        <authorList>
            <person name="Spang A."/>
            <person name="Saw J.H."/>
            <person name="Jorgensen S.L."/>
            <person name="Zaremba-Niedzwiedzka K."/>
            <person name="Martijn J."/>
            <person name="Lind A.E."/>
            <person name="van Eijk R."/>
            <person name="Schleper C."/>
            <person name="Guy L."/>
            <person name="Ettema T.J."/>
        </authorList>
    </citation>
    <scope>NUCLEOTIDE SEQUENCE</scope>
</reference>
<proteinExistence type="predicted"/>
<comment type="caution">
    <text evidence="1">The sequence shown here is derived from an EMBL/GenBank/DDBJ whole genome shotgun (WGS) entry which is preliminary data.</text>
</comment>
<accession>A0A0F8ZXX4</accession>
<sequence length="112" mass="12534">MGWRCVKDPPTGVALDIGPFGYKPVCPFHGTKACIVRRKVHHVDGCAQSKKKRRRGSRTRPVPPEILGPQPYCVEDISKVDCKNCRAKLKAMGKIKPPVVRLRTWKGTTIND</sequence>
<name>A0A0F8ZXX4_9ZZZZ</name>
<gene>
    <name evidence="1" type="ORF">LCGC14_2980530</name>
</gene>
<dbReference type="AlphaFoldDB" id="A0A0F8ZXX4"/>
<dbReference type="EMBL" id="LAZR01060858">
    <property type="protein sequence ID" value="KKK64801.1"/>
    <property type="molecule type" value="Genomic_DNA"/>
</dbReference>
<organism evidence="1">
    <name type="scientific">marine sediment metagenome</name>
    <dbReference type="NCBI Taxonomy" id="412755"/>
    <lineage>
        <taxon>unclassified sequences</taxon>
        <taxon>metagenomes</taxon>
        <taxon>ecological metagenomes</taxon>
    </lineage>
</organism>
<protein>
    <submittedName>
        <fullName evidence="1">Uncharacterized protein</fullName>
    </submittedName>
</protein>
<evidence type="ECO:0000313" key="1">
    <source>
        <dbReference type="EMBL" id="KKK64801.1"/>
    </source>
</evidence>